<comment type="caution">
    <text evidence="4">The sequence shown here is derived from an EMBL/GenBank/DDBJ whole genome shotgun (WGS) entry which is preliminary data.</text>
</comment>
<sequence length="1182" mass="135535">MKRKSRRRAQKQARQWTYYIEALKRSLDSLYEICRNERNVPACREVMLYLNKGSRDFESLIDSFAVENDYENGLKLPSVTWEIRQTGGLIEKKETETESSCSLISSDSLIDIMPYSPALISDTIKEVAKTLEHVERNDETGWYLVQNRRRRYSSDSMGSYTTQVGDSPESEVKALNVYERLAANSGTRGGKKRIVNSSSVSNIASEQRNSRKVYGTGRLLYPKSAMDLPQTRSSMAKIAYSRRILWEQHRSMLAEKMRKRHRQEQTKALLQRPSSSHSSHDGRNRVTRHSSPLRAKSAISLELESIHEANEDEPVARSEPPRDLLLSFSLDDDEEWRALTVEEESLAQEELSLKKEIEHEESTSIDAELRRQVEAEAAVLEALEKENSEPMHKRSIQNTRVNWKEALEKCTAKLQRQGIHIWNDAISKKITHFRPPGAVVQIHEKLMSPSRQRSGNNNASNMEERLQRAEILRQQLLDAKSLRVKELSKKVEHVKTKQAELLDMKRLLFQAKMETVEQNRQKTLEEIVRKAHDDDQRVLEANFLKNIEENSARMLMELKEGEAEARRQQLEEERARRTEQNAANRVAAEKRREQQNEERNRKLQLCAERRRERQLQIDAQRLEAERLRQEQSREKLEKHQKRLAAIKASQISDSQKLLSEITRKQEECAKRHEESLEVVKKRAIESAQGHCSNHTVRSAACYGYSRSLLSIVRFLWFSGSIRLRGRFTCRLPSRLLIFQFSDHQLLLKIAREIGIVVSKAEKENATTEIALVLLNKGAIAKLVKLLLFFNFSSKIPCCERALEVLQLLFFHSSFVSYNILHSSLYVNWMDSVATVTKELLELGTESSETDRFLKLRDSISNMLLFNSYLHSGSACHISSPVKAEELSSTCIRYLSSFGFYSNLANYCSKALYCSMDSKLFAFLLNLDSLVFFKGFSGGKDKPSTVLDSDAVKPHILTLFRMLVTVVYRWLPSFCDSTSVDSSDHTAFRKMLEIFISFFKCYGSDTLANYMKTEQPDTAVQLLHILKFFIRSSSAESDFSMENSLADFKLGMKSLSLFCSFGSTFQALCALGHENSILYILATLDLSYYSNFALQGIVAPAIIALLYRNEFNLNLFEKEVNVAFLSKFLKRIKDEKDAVRNLLSSLGETDFDVVLAYFQNSSIKSCPIQSTPTCCLSNVTPCT</sequence>
<name>A0AA39IM59_9BILA</name>
<proteinExistence type="predicted"/>
<dbReference type="InterPro" id="IPR032446">
    <property type="entry name" value="SCAPER_N"/>
</dbReference>
<dbReference type="PANTHER" id="PTHR31434">
    <property type="entry name" value="S PHASE CYCLIN A-ASSOCIATED PROTEIN IN THE ENDOPLASMIC RETICULUM"/>
    <property type="match status" value="1"/>
</dbReference>
<keyword evidence="5" id="KW-1185">Reference proteome</keyword>
<feature type="domain" description="S phase cyclin A-associated protein in the endoplasmic reticulum N-terminal" evidence="3">
    <location>
        <begin position="5"/>
        <end position="86"/>
    </location>
</feature>
<evidence type="ECO:0000256" key="1">
    <source>
        <dbReference type="SAM" id="Coils"/>
    </source>
</evidence>
<gene>
    <name evidence="4" type="ORF">QR680_009292</name>
</gene>
<evidence type="ECO:0000259" key="3">
    <source>
        <dbReference type="Pfam" id="PF16501"/>
    </source>
</evidence>
<feature type="region of interest" description="Disordered" evidence="2">
    <location>
        <begin position="564"/>
        <end position="599"/>
    </location>
</feature>
<accession>A0AA39IM59</accession>
<protein>
    <recommendedName>
        <fullName evidence="3">S phase cyclin A-associated protein in the endoplasmic reticulum N-terminal domain-containing protein</fullName>
    </recommendedName>
</protein>
<keyword evidence="1" id="KW-0175">Coiled coil</keyword>
<feature type="region of interest" description="Disordered" evidence="2">
    <location>
        <begin position="255"/>
        <end position="294"/>
    </location>
</feature>
<feature type="compositionally biased region" description="Basic and acidic residues" evidence="2">
    <location>
        <begin position="564"/>
        <end position="579"/>
    </location>
</feature>
<evidence type="ECO:0000313" key="4">
    <source>
        <dbReference type="EMBL" id="KAK0425623.1"/>
    </source>
</evidence>
<reference evidence="4" key="1">
    <citation type="submission" date="2023-06" db="EMBL/GenBank/DDBJ databases">
        <title>Genomic analysis of the entomopathogenic nematode Steinernema hermaphroditum.</title>
        <authorList>
            <person name="Schwarz E.M."/>
            <person name="Heppert J.K."/>
            <person name="Baniya A."/>
            <person name="Schwartz H.T."/>
            <person name="Tan C.-H."/>
            <person name="Antoshechkin I."/>
            <person name="Sternberg P.W."/>
            <person name="Goodrich-Blair H."/>
            <person name="Dillman A.R."/>
        </authorList>
    </citation>
    <scope>NUCLEOTIDE SEQUENCE</scope>
    <source>
        <strain evidence="4">PS9179</strain>
        <tissue evidence="4">Whole animal</tissue>
    </source>
</reference>
<dbReference type="AlphaFoldDB" id="A0AA39IM59"/>
<feature type="compositionally biased region" description="Basic and acidic residues" evidence="2">
    <location>
        <begin position="587"/>
        <end position="599"/>
    </location>
</feature>
<feature type="coiled-coil region" evidence="1">
    <location>
        <begin position="610"/>
        <end position="649"/>
    </location>
</feature>
<feature type="compositionally biased region" description="Polar residues" evidence="2">
    <location>
        <begin position="266"/>
        <end position="277"/>
    </location>
</feature>
<dbReference type="Proteomes" id="UP001175271">
    <property type="component" value="Unassembled WGS sequence"/>
</dbReference>
<dbReference type="EMBL" id="JAUCMV010000001">
    <property type="protein sequence ID" value="KAK0425623.1"/>
    <property type="molecule type" value="Genomic_DNA"/>
</dbReference>
<evidence type="ECO:0000256" key="2">
    <source>
        <dbReference type="SAM" id="MobiDB-lite"/>
    </source>
</evidence>
<dbReference type="PANTHER" id="PTHR31434:SF2">
    <property type="entry name" value="S PHASE CYCLIN A-ASSOCIATED PROTEIN IN THE ENDOPLASMIC RETICULUM"/>
    <property type="match status" value="1"/>
</dbReference>
<dbReference type="Pfam" id="PF16501">
    <property type="entry name" value="SCAPER_N"/>
    <property type="match status" value="1"/>
</dbReference>
<evidence type="ECO:0000313" key="5">
    <source>
        <dbReference type="Proteomes" id="UP001175271"/>
    </source>
</evidence>
<organism evidence="4 5">
    <name type="scientific">Steinernema hermaphroditum</name>
    <dbReference type="NCBI Taxonomy" id="289476"/>
    <lineage>
        <taxon>Eukaryota</taxon>
        <taxon>Metazoa</taxon>
        <taxon>Ecdysozoa</taxon>
        <taxon>Nematoda</taxon>
        <taxon>Chromadorea</taxon>
        <taxon>Rhabditida</taxon>
        <taxon>Tylenchina</taxon>
        <taxon>Panagrolaimomorpha</taxon>
        <taxon>Strongyloidoidea</taxon>
        <taxon>Steinernematidae</taxon>
        <taxon>Steinernema</taxon>
    </lineage>
</organism>